<dbReference type="SUPFAM" id="SSF55347">
    <property type="entry name" value="Glyceraldehyde-3-phosphate dehydrogenase-like, C-terminal domain"/>
    <property type="match status" value="1"/>
</dbReference>
<name>A0A3B0UNN9_9ZZZZ</name>
<evidence type="ECO:0000313" key="3">
    <source>
        <dbReference type="EMBL" id="VAW28042.1"/>
    </source>
</evidence>
<protein>
    <submittedName>
        <fullName evidence="3">Saccharopine dehydrogenase [NADP, L-glutamate-forming]</fullName>
        <ecNumber evidence="3">1.5.1.10</ecNumber>
    </submittedName>
</protein>
<dbReference type="PANTHER" id="PTHR11133:SF22">
    <property type="entry name" value="ALPHA-AMINOADIPIC SEMIALDEHYDE SYNTHASE, MITOCHONDRIAL"/>
    <property type="match status" value="1"/>
</dbReference>
<sequence>RDSLKYREIYGLKDIPSMYRGTIRRPGFAKAWDVFVKLGATDDTYRMEDSENMTYRDFINSFMQYEPNVPVEIKLQEYCQKASDPVVLEKLKWLGIFDKRKIGLKNATPAQILQKLLEEKWAMDPDDKDLLIMQHEFKYRLGNENKMIVSAMAVTGENRDKTAMARTVGLPLGIATKLLATGKIKKTGIHRPIDKDMYEPILKELESFGVSFEEKEYMIDQS</sequence>
<keyword evidence="1 3" id="KW-0560">Oxidoreductase</keyword>
<dbReference type="AlphaFoldDB" id="A0A3B0UNN9"/>
<dbReference type="Gene3D" id="3.40.50.720">
    <property type="entry name" value="NAD(P)-binding Rossmann-like Domain"/>
    <property type="match status" value="1"/>
</dbReference>
<evidence type="ECO:0000256" key="1">
    <source>
        <dbReference type="ARBA" id="ARBA00023002"/>
    </source>
</evidence>
<dbReference type="GO" id="GO:0005737">
    <property type="term" value="C:cytoplasm"/>
    <property type="evidence" value="ECO:0007669"/>
    <property type="project" value="TreeGrafter"/>
</dbReference>
<feature type="non-terminal residue" evidence="3">
    <location>
        <position position="1"/>
    </location>
</feature>
<organism evidence="3">
    <name type="scientific">hydrothermal vent metagenome</name>
    <dbReference type="NCBI Taxonomy" id="652676"/>
    <lineage>
        <taxon>unclassified sequences</taxon>
        <taxon>metagenomes</taxon>
        <taxon>ecological metagenomes</taxon>
    </lineage>
</organism>
<proteinExistence type="predicted"/>
<dbReference type="GO" id="GO:0004755">
    <property type="term" value="F:saccharopine dehydrogenase (NADP+, L-glutamate-forming) activity"/>
    <property type="evidence" value="ECO:0007669"/>
    <property type="project" value="UniProtKB-EC"/>
</dbReference>
<dbReference type="InterPro" id="IPR032095">
    <property type="entry name" value="Sacchrp_dh-like_C"/>
</dbReference>
<gene>
    <name evidence="3" type="ORF">MNBD_BACTEROID07-1859</name>
</gene>
<dbReference type="EC" id="1.5.1.10" evidence="3"/>
<dbReference type="Gene3D" id="3.30.360.10">
    <property type="entry name" value="Dihydrodipicolinate Reductase, domain 2"/>
    <property type="match status" value="1"/>
</dbReference>
<feature type="domain" description="Saccharopine dehydrogenase-like C-terminal" evidence="2">
    <location>
        <begin position="1"/>
        <end position="209"/>
    </location>
</feature>
<dbReference type="InterPro" id="IPR051168">
    <property type="entry name" value="AASS"/>
</dbReference>
<dbReference type="Pfam" id="PF16653">
    <property type="entry name" value="Sacchrp_dh_C"/>
    <property type="match status" value="1"/>
</dbReference>
<reference evidence="3" key="1">
    <citation type="submission" date="2018-06" db="EMBL/GenBank/DDBJ databases">
        <authorList>
            <person name="Zhirakovskaya E."/>
        </authorList>
    </citation>
    <scope>NUCLEOTIDE SEQUENCE</scope>
</reference>
<dbReference type="GO" id="GO:0019878">
    <property type="term" value="P:lysine biosynthetic process via aminoadipic acid"/>
    <property type="evidence" value="ECO:0007669"/>
    <property type="project" value="TreeGrafter"/>
</dbReference>
<dbReference type="PANTHER" id="PTHR11133">
    <property type="entry name" value="SACCHAROPINE DEHYDROGENASE"/>
    <property type="match status" value="1"/>
</dbReference>
<dbReference type="EMBL" id="UOET01000186">
    <property type="protein sequence ID" value="VAW28042.1"/>
    <property type="molecule type" value="Genomic_DNA"/>
</dbReference>
<evidence type="ECO:0000259" key="2">
    <source>
        <dbReference type="Pfam" id="PF16653"/>
    </source>
</evidence>
<accession>A0A3B0UNN9</accession>